<evidence type="ECO:0000256" key="1">
    <source>
        <dbReference type="SAM" id="Phobius"/>
    </source>
</evidence>
<evidence type="ECO:0008006" key="4">
    <source>
        <dbReference type="Google" id="ProtNLM"/>
    </source>
</evidence>
<sequence>MKTCRLPRRPAWRQRGVAMLEAMIAIVILAIGLLGTVGLQARSYSALSDASMRAEATIAGEKLFGIMSNDLPNLGDYALAENGTPSGAIAPWLAETKLQIPGAKVAVRLVTQSATTTMVEISIRWTRKTGGAENRHVLTSYVARVT</sequence>
<protein>
    <recommendedName>
        <fullName evidence="4">Type IV pilus modification protein PilV</fullName>
    </recommendedName>
</protein>
<keyword evidence="3" id="KW-1185">Reference proteome</keyword>
<keyword evidence="1" id="KW-0472">Membrane</keyword>
<dbReference type="EMBL" id="WWCU01000029">
    <property type="protein sequence ID" value="MYN09939.1"/>
    <property type="molecule type" value="Genomic_DNA"/>
</dbReference>
<proteinExistence type="predicted"/>
<feature type="transmembrane region" description="Helical" evidence="1">
    <location>
        <begin position="20"/>
        <end position="39"/>
    </location>
</feature>
<dbReference type="AlphaFoldDB" id="A0A7X4KN47"/>
<keyword evidence="1" id="KW-0812">Transmembrane</keyword>
<reference evidence="2 3" key="1">
    <citation type="submission" date="2019-12" db="EMBL/GenBank/DDBJ databases">
        <title>Novel species isolated from a subtropical stream in China.</title>
        <authorList>
            <person name="Lu H."/>
        </authorList>
    </citation>
    <scope>NUCLEOTIDE SEQUENCE [LARGE SCALE GENOMIC DNA]</scope>
    <source>
        <strain evidence="2 3">FT127W</strain>
    </source>
</reference>
<organism evidence="2 3">
    <name type="scientific">Pseudoduganella aquatica</name>
    <dbReference type="NCBI Taxonomy" id="2660641"/>
    <lineage>
        <taxon>Bacteria</taxon>
        <taxon>Pseudomonadati</taxon>
        <taxon>Pseudomonadota</taxon>
        <taxon>Betaproteobacteria</taxon>
        <taxon>Burkholderiales</taxon>
        <taxon>Oxalobacteraceae</taxon>
        <taxon>Telluria group</taxon>
        <taxon>Pseudoduganella</taxon>
    </lineage>
</organism>
<keyword evidence="1" id="KW-1133">Transmembrane helix</keyword>
<comment type="caution">
    <text evidence="2">The sequence shown here is derived from an EMBL/GenBank/DDBJ whole genome shotgun (WGS) entry which is preliminary data.</text>
</comment>
<dbReference type="Proteomes" id="UP000450676">
    <property type="component" value="Unassembled WGS sequence"/>
</dbReference>
<gene>
    <name evidence="2" type="ORF">GTP77_21705</name>
</gene>
<dbReference type="RefSeq" id="WP_161074234.1">
    <property type="nucleotide sequence ID" value="NZ_CP086370.1"/>
</dbReference>
<name>A0A7X4KN47_9BURK</name>
<dbReference type="InterPro" id="IPR012902">
    <property type="entry name" value="N_methyl_site"/>
</dbReference>
<accession>A0A7X4KN47</accession>
<evidence type="ECO:0000313" key="2">
    <source>
        <dbReference type="EMBL" id="MYN09939.1"/>
    </source>
</evidence>
<dbReference type="Pfam" id="PF07963">
    <property type="entry name" value="N_methyl"/>
    <property type="match status" value="1"/>
</dbReference>
<evidence type="ECO:0000313" key="3">
    <source>
        <dbReference type="Proteomes" id="UP000450676"/>
    </source>
</evidence>